<evidence type="ECO:0000256" key="6">
    <source>
        <dbReference type="ARBA" id="ARBA00023315"/>
    </source>
</evidence>
<keyword evidence="6" id="KW-0012">Acyltransferase</keyword>
<protein>
    <recommendedName>
        <fullName evidence="9">Lipid A biosynthesis acyltransferase</fullName>
    </recommendedName>
</protein>
<sequence>MSTDPLVLAARRLIDLGPDGFSGPDADDFVAEVGRRHPARETHLKATAEAISQRLPGVSPDEVAAGVYENFIWTHFVCKLLMTVTPAAAVDFTLKRLDISELSRTLDASGTAILSGFHYTGYPLVALGLAVSPVAPLISKARVDVLDKGSERLGDQVVYLSDRSAALQFIRGLKQGRPAWLMVDVVLPSVRVVKTRFLGRGMDVVAGMGKIAKLSGRPCIPLFWELTGHGAKLITGSPILAAERSEEEFTQDFVTSQAAFIAQRPTQWLEWYSVLDDAPRLRAEVKRGNDELWARLAQALQ</sequence>
<reference evidence="7 8" key="1">
    <citation type="submission" date="2015-10" db="EMBL/GenBank/DDBJ databases">
        <title>Draft genome sequence of Streptomyces sp. RV15, isolated from a marine sponge.</title>
        <authorList>
            <person name="Ruckert C."/>
            <person name="Abdelmohsen U.R."/>
            <person name="Winkler A."/>
            <person name="Hentschel U."/>
            <person name="Kalinowski J."/>
            <person name="Kampfer P."/>
            <person name="Glaeser S."/>
        </authorList>
    </citation>
    <scope>NUCLEOTIDE SEQUENCE [LARGE SCALE GENOMIC DNA]</scope>
    <source>
        <strain evidence="7 8">RV15</strain>
    </source>
</reference>
<organism evidence="7 8">
    <name type="scientific">Streptomyces dysideae</name>
    <dbReference type="NCBI Taxonomy" id="909626"/>
    <lineage>
        <taxon>Bacteria</taxon>
        <taxon>Bacillati</taxon>
        <taxon>Actinomycetota</taxon>
        <taxon>Actinomycetes</taxon>
        <taxon>Kitasatosporales</taxon>
        <taxon>Streptomycetaceae</taxon>
        <taxon>Streptomyces</taxon>
    </lineage>
</organism>
<keyword evidence="3" id="KW-0997">Cell inner membrane</keyword>
<dbReference type="InterPro" id="IPR004960">
    <property type="entry name" value="LipA_acyltrans"/>
</dbReference>
<evidence type="ECO:0000256" key="1">
    <source>
        <dbReference type="ARBA" id="ARBA00004533"/>
    </source>
</evidence>
<evidence type="ECO:0000256" key="5">
    <source>
        <dbReference type="ARBA" id="ARBA00023136"/>
    </source>
</evidence>
<dbReference type="GO" id="GO:0009247">
    <property type="term" value="P:glycolipid biosynthetic process"/>
    <property type="evidence" value="ECO:0007669"/>
    <property type="project" value="UniProtKB-ARBA"/>
</dbReference>
<comment type="caution">
    <text evidence="7">The sequence shown here is derived from an EMBL/GenBank/DDBJ whole genome shotgun (WGS) entry which is preliminary data.</text>
</comment>
<evidence type="ECO:0008006" key="9">
    <source>
        <dbReference type="Google" id="ProtNLM"/>
    </source>
</evidence>
<dbReference type="Proteomes" id="UP000053260">
    <property type="component" value="Unassembled WGS sequence"/>
</dbReference>
<keyword evidence="5" id="KW-0472">Membrane</keyword>
<dbReference type="EMBL" id="LMXB01000031">
    <property type="protein sequence ID" value="KUO20700.1"/>
    <property type="molecule type" value="Genomic_DNA"/>
</dbReference>
<evidence type="ECO:0000256" key="4">
    <source>
        <dbReference type="ARBA" id="ARBA00022679"/>
    </source>
</evidence>
<evidence type="ECO:0000256" key="3">
    <source>
        <dbReference type="ARBA" id="ARBA00022519"/>
    </source>
</evidence>
<comment type="subcellular location">
    <subcellularLocation>
        <location evidence="1">Cell inner membrane</location>
    </subcellularLocation>
</comment>
<dbReference type="AlphaFoldDB" id="A0A101V1B6"/>
<evidence type="ECO:0000313" key="8">
    <source>
        <dbReference type="Proteomes" id="UP000053260"/>
    </source>
</evidence>
<dbReference type="GO" id="GO:0005886">
    <property type="term" value="C:plasma membrane"/>
    <property type="evidence" value="ECO:0007669"/>
    <property type="project" value="UniProtKB-SubCell"/>
</dbReference>
<evidence type="ECO:0000256" key="2">
    <source>
        <dbReference type="ARBA" id="ARBA00022475"/>
    </source>
</evidence>
<gene>
    <name evidence="7" type="ORF">AQJ91_12290</name>
</gene>
<keyword evidence="2" id="KW-1003">Cell membrane</keyword>
<keyword evidence="8" id="KW-1185">Reference proteome</keyword>
<accession>A0A101V1B6</accession>
<name>A0A101V1B6_9ACTN</name>
<proteinExistence type="predicted"/>
<dbReference type="STRING" id="909626.AQJ91_12290"/>
<keyword evidence="4" id="KW-0808">Transferase</keyword>
<dbReference type="Pfam" id="PF03279">
    <property type="entry name" value="Lip_A_acyltrans"/>
    <property type="match status" value="1"/>
</dbReference>
<evidence type="ECO:0000313" key="7">
    <source>
        <dbReference type="EMBL" id="KUO20700.1"/>
    </source>
</evidence>
<dbReference type="GO" id="GO:0016746">
    <property type="term" value="F:acyltransferase activity"/>
    <property type="evidence" value="ECO:0007669"/>
    <property type="project" value="UniProtKB-KW"/>
</dbReference>